<sequence length="359" mass="40286">MKTLAHLQEYTLTLTALSPVFVGSGDSYQKTEYLFDPSRKLVSFVDKNRFFRFLLENDLTDRYEAFILGPGNKNLSAFLKHTCRLSEEQIGSFTGKSVSAADAIDESHSLKEIQAFAKLPDGRAYIPGSSVKGCLRTVLLTDMLLRDTMLDRTDSSDSKWAEHLEEQYLHTLHCTSKQSNAVNSIMRGLAISDSAPIDEEDMILCGKIDLLINNEENVINVVRQCVAPGTKISFQITLDQSVLKNEITLESIQTAIDCFDSFYRKTYNAKFPQPSAYDTADSFLILGGGSGFFSKNLIYPFYKDTPQKAVKEVSHILSRSFKKHGHENDHNIGISPHTQKLTEYMGEEYALGLCRVELS</sequence>
<dbReference type="GO" id="GO:0003723">
    <property type="term" value="F:RNA binding"/>
    <property type="evidence" value="ECO:0007669"/>
    <property type="project" value="UniProtKB-KW"/>
</dbReference>
<evidence type="ECO:0000259" key="7">
    <source>
        <dbReference type="Pfam" id="PF03787"/>
    </source>
</evidence>
<dbReference type="PANTHER" id="PTHR38007">
    <property type="entry name" value="CRISPR SYSTEM CMS PROTEIN CSM5"/>
    <property type="match status" value="1"/>
</dbReference>
<dbReference type="GO" id="GO:0051607">
    <property type="term" value="P:defense response to virus"/>
    <property type="evidence" value="ECO:0007669"/>
    <property type="project" value="UniProtKB-KW"/>
</dbReference>
<evidence type="ECO:0000313" key="9">
    <source>
        <dbReference type="Proteomes" id="UP000194903"/>
    </source>
</evidence>
<name>A0A252F1V3_9FIRM</name>
<evidence type="ECO:0000256" key="2">
    <source>
        <dbReference type="ARBA" id="ARBA00006680"/>
    </source>
</evidence>
<dbReference type="RefSeq" id="WP_087022094.1">
    <property type="nucleotide sequence ID" value="NZ_CP178353.1"/>
</dbReference>
<comment type="similarity">
    <text evidence="2">Belongs to the CRISPR-associated Csm5 family.</text>
</comment>
<dbReference type="EMBL" id="NHOC01000014">
    <property type="protein sequence ID" value="OUM19580.1"/>
    <property type="molecule type" value="Genomic_DNA"/>
</dbReference>
<evidence type="ECO:0000256" key="6">
    <source>
        <dbReference type="ARBA" id="ARBA00031720"/>
    </source>
</evidence>
<evidence type="ECO:0000256" key="1">
    <source>
        <dbReference type="ARBA" id="ARBA00003088"/>
    </source>
</evidence>
<comment type="function">
    <text evidence="1">This subunit might be involved in maturation of a crRNA intermediate to its mature form.</text>
</comment>
<evidence type="ECO:0000256" key="3">
    <source>
        <dbReference type="ARBA" id="ARBA00016113"/>
    </source>
</evidence>
<dbReference type="InterPro" id="IPR005537">
    <property type="entry name" value="RAMP_III_fam"/>
</dbReference>
<reference evidence="8 9" key="1">
    <citation type="submission" date="2017-05" db="EMBL/GenBank/DDBJ databases">
        <title>Butyricicoccus porcorum sp. nov. a butyrate-producing bacterium from the swine intestinal tract.</title>
        <authorList>
            <person name="Trachsel J."/>
            <person name="Humphrey S."/>
            <person name="Allen H.K."/>
        </authorList>
    </citation>
    <scope>NUCLEOTIDE SEQUENCE [LARGE SCALE GENOMIC DNA]</scope>
    <source>
        <strain evidence="8">BB10</strain>
    </source>
</reference>
<keyword evidence="9" id="KW-1185">Reference proteome</keyword>
<dbReference type="NCBIfam" id="TIGR01899">
    <property type="entry name" value="cas_TM1807_csm5"/>
    <property type="match status" value="1"/>
</dbReference>
<feature type="domain" description="CRISPR type III-associated protein" evidence="7">
    <location>
        <begin position="13"/>
        <end position="242"/>
    </location>
</feature>
<proteinExistence type="inferred from homology"/>
<keyword evidence="4" id="KW-0694">RNA-binding</keyword>
<keyword evidence="5" id="KW-0051">Antiviral defense</keyword>
<dbReference type="OrthoDB" id="24360at2"/>
<dbReference type="Proteomes" id="UP000194903">
    <property type="component" value="Unassembled WGS sequence"/>
</dbReference>
<accession>A0A252F1V3</accession>
<evidence type="ECO:0000256" key="4">
    <source>
        <dbReference type="ARBA" id="ARBA00022884"/>
    </source>
</evidence>
<dbReference type="InterPro" id="IPR010173">
    <property type="entry name" value="CRISPR-assoc_Csm5"/>
</dbReference>
<comment type="caution">
    <text evidence="8">The sequence shown here is derived from an EMBL/GenBank/DDBJ whole genome shotgun (WGS) entry which is preliminary data.</text>
</comment>
<dbReference type="PANTHER" id="PTHR38007:SF1">
    <property type="entry name" value="CRISPR SYSTEM CMS PROTEIN CSM5"/>
    <property type="match status" value="1"/>
</dbReference>
<evidence type="ECO:0000256" key="5">
    <source>
        <dbReference type="ARBA" id="ARBA00023118"/>
    </source>
</evidence>
<gene>
    <name evidence="8" type="ORF">CBW42_12430</name>
</gene>
<evidence type="ECO:0000313" key="8">
    <source>
        <dbReference type="EMBL" id="OUM19580.1"/>
    </source>
</evidence>
<protein>
    <recommendedName>
        <fullName evidence="3">CRISPR system Cms protein Csm5</fullName>
    </recommendedName>
    <alternativeName>
        <fullName evidence="6">CRISPR type III A-associated protein Csm5</fullName>
    </alternativeName>
</protein>
<organism evidence="8 9">
    <name type="scientific">Butyricicoccus porcorum</name>
    <dbReference type="NCBI Taxonomy" id="1945634"/>
    <lineage>
        <taxon>Bacteria</taxon>
        <taxon>Bacillati</taxon>
        <taxon>Bacillota</taxon>
        <taxon>Clostridia</taxon>
        <taxon>Eubacteriales</taxon>
        <taxon>Butyricicoccaceae</taxon>
        <taxon>Butyricicoccus</taxon>
    </lineage>
</organism>
<dbReference type="Pfam" id="PF03787">
    <property type="entry name" value="RAMPs"/>
    <property type="match status" value="1"/>
</dbReference>
<dbReference type="AlphaFoldDB" id="A0A252F1V3"/>